<reference evidence="1 2" key="1">
    <citation type="submission" date="2020-06" db="EMBL/GenBank/DDBJ databases">
        <title>Description of novel acetic acid bacteria.</title>
        <authorList>
            <person name="Sombolestani A."/>
        </authorList>
    </citation>
    <scope>NUCLEOTIDE SEQUENCE [LARGE SCALE GENOMIC DNA]</scope>
    <source>
        <strain evidence="1 2">LMG 31431</strain>
    </source>
</reference>
<protein>
    <recommendedName>
        <fullName evidence="3">Tetratricopeptide repeat protein</fullName>
    </recommendedName>
</protein>
<evidence type="ECO:0000313" key="2">
    <source>
        <dbReference type="Proteomes" id="UP000534870"/>
    </source>
</evidence>
<feature type="non-terminal residue" evidence="1">
    <location>
        <position position="233"/>
    </location>
</feature>
<dbReference type="AlphaFoldDB" id="A0A7Y7J1J0"/>
<dbReference type="InterPro" id="IPR011990">
    <property type="entry name" value="TPR-like_helical_dom_sf"/>
</dbReference>
<comment type="caution">
    <text evidence="1">The sequence shown here is derived from an EMBL/GenBank/DDBJ whole genome shotgun (WGS) entry which is preliminary data.</text>
</comment>
<evidence type="ECO:0000313" key="1">
    <source>
        <dbReference type="EMBL" id="NVN13680.1"/>
    </source>
</evidence>
<feature type="non-terminal residue" evidence="1">
    <location>
        <position position="1"/>
    </location>
</feature>
<sequence>ADAQAHYDRAPRNAMLAVIRPILQAWTLLGSGDAGRALLVLDPWTADRSLGGYYAVHAALIADAAGLHARADAYFRAALAASPGHDLFSTRAVGHWLVGQGRRAQALQLVDRLAVSIPALSLAKDGIVASLARTPAATPRQGIAQAYAFLSALIGQEAERLPDPPGQDARVAGLRDLRMLLLRFALTLDPAFGQARLMLSALQYDAGQAAAARDTIAQAASSDPLGTVIRVQQ</sequence>
<accession>A0A7Y7J1J0</accession>
<dbReference type="Proteomes" id="UP000534870">
    <property type="component" value="Unassembled WGS sequence"/>
</dbReference>
<dbReference type="SUPFAM" id="SSF48452">
    <property type="entry name" value="TPR-like"/>
    <property type="match status" value="1"/>
</dbReference>
<dbReference type="EMBL" id="JABXXP010001102">
    <property type="protein sequence ID" value="NVN13680.1"/>
    <property type="molecule type" value="Genomic_DNA"/>
</dbReference>
<proteinExistence type="predicted"/>
<name>A0A7Y7J1J0_9PROT</name>
<organism evidence="1 2">
    <name type="scientific">Nguyenibacter vanlangensis</name>
    <dbReference type="NCBI Taxonomy" id="1216886"/>
    <lineage>
        <taxon>Bacteria</taxon>
        <taxon>Pseudomonadati</taxon>
        <taxon>Pseudomonadota</taxon>
        <taxon>Alphaproteobacteria</taxon>
        <taxon>Acetobacterales</taxon>
        <taxon>Acetobacteraceae</taxon>
        <taxon>Nguyenibacter</taxon>
    </lineage>
</organism>
<gene>
    <name evidence="1" type="ORF">HUK84_21495</name>
</gene>
<evidence type="ECO:0008006" key="3">
    <source>
        <dbReference type="Google" id="ProtNLM"/>
    </source>
</evidence>